<dbReference type="eggNOG" id="COG1403">
    <property type="taxonomic scope" value="Bacteria"/>
</dbReference>
<dbReference type="InterPro" id="IPR003870">
    <property type="entry name" value="DUF222"/>
</dbReference>
<feature type="region of interest" description="Disordered" evidence="1">
    <location>
        <begin position="281"/>
        <end position="304"/>
    </location>
</feature>
<keyword evidence="4" id="KW-1185">Reference proteome</keyword>
<dbReference type="EMBL" id="AE016958">
    <property type="protein sequence ID" value="AAS05769.1"/>
    <property type="molecule type" value="Genomic_DNA"/>
</dbReference>
<feature type="compositionally biased region" description="Basic and acidic residues" evidence="1">
    <location>
        <begin position="287"/>
        <end position="304"/>
    </location>
</feature>
<gene>
    <name evidence="3" type="ordered locus">MAP_3221</name>
</gene>
<accession>Q73UZ5</accession>
<dbReference type="SMART" id="SM00507">
    <property type="entry name" value="HNHc"/>
    <property type="match status" value="1"/>
</dbReference>
<evidence type="ECO:0000259" key="2">
    <source>
        <dbReference type="SMART" id="SM00507"/>
    </source>
</evidence>
<name>Q73UZ5_MYCPA</name>
<dbReference type="AlphaFoldDB" id="Q73UZ5"/>
<reference evidence="3 4" key="1">
    <citation type="journal article" date="2005" name="Proc. Natl. Acad. Sci. U.S.A.">
        <title>The complete genome sequence of Mycobacterium avium subspecies paratuberculosis.</title>
        <authorList>
            <person name="Li L."/>
            <person name="Bannantine J.P."/>
            <person name="Zhang Q."/>
            <person name="Amonsin A."/>
            <person name="May B.J."/>
            <person name="Alt D."/>
            <person name="Banerji N."/>
            <person name="Kanjilal S."/>
            <person name="Kapur V."/>
        </authorList>
    </citation>
    <scope>NUCLEOTIDE SEQUENCE [LARGE SCALE GENOMIC DNA]</scope>
    <source>
        <strain evidence="4">ATCC BAA-968 / K-10</strain>
    </source>
</reference>
<dbReference type="CDD" id="cd00085">
    <property type="entry name" value="HNHc"/>
    <property type="match status" value="1"/>
</dbReference>
<organism evidence="3 4">
    <name type="scientific">Mycolicibacterium paratuberculosis (strain ATCC BAA-968 / K-10)</name>
    <name type="common">Mycobacterium paratuberculosis</name>
    <dbReference type="NCBI Taxonomy" id="262316"/>
    <lineage>
        <taxon>Bacteria</taxon>
        <taxon>Bacillati</taxon>
        <taxon>Actinomycetota</taxon>
        <taxon>Actinomycetes</taxon>
        <taxon>Mycobacteriales</taxon>
        <taxon>Mycobacteriaceae</taxon>
        <taxon>Mycobacterium</taxon>
        <taxon>Mycobacterium avium complex (MAC)</taxon>
    </lineage>
</organism>
<dbReference type="Proteomes" id="UP000000580">
    <property type="component" value="Chromosome"/>
</dbReference>
<evidence type="ECO:0000313" key="4">
    <source>
        <dbReference type="Proteomes" id="UP000000580"/>
    </source>
</evidence>
<sequence length="508" mass="54901">MRHWLCPYLHVRRSRGQNRPHRLCTVGGSSTDWPPTDTVRTFVLYGGGVGVFLSSEQARQRIGAALDAIDAAHDVLRQTSSDLVGTGFRIDVAERLETQDRTNRGLMYRFFGEIADPPDEAGSLPVARSMLWARLRVSPGELRRRFALAARIRPRRSLTGPPLDPELPALAAAVAAGAVGEDHIRAVCAAVDALPCAVPRSATSDAERTLVRHAAKLDAAVITKLGRRIADYLNPDGEFSDVDRARRRGLHLGPQGVDGMSRLSGLLGPETRAYFEAVASAVRPGRHQPEGGGDPRARDERTPSQRCHDALKLGLEVAIASGGLGVHRGHPVTVIASTTLAELDQAARAVADPSIPMPAPALTGGGSRLPMPDMIRMAAKAIHYLAVFDEHTGRPLYLGRQKRVATADQRLICYARDRGCTRPNCLEPGYRCEVHHAPDWADGGGTDADKLFFACGPDHGAVSRGEWRTSVGDDGRLAWTDGNGPPQINRAHHPDELLRGDPDPPEND</sequence>
<feature type="region of interest" description="Disordered" evidence="1">
    <location>
        <begin position="464"/>
        <end position="508"/>
    </location>
</feature>
<feature type="compositionally biased region" description="Basic and acidic residues" evidence="1">
    <location>
        <begin position="492"/>
        <end position="502"/>
    </location>
</feature>
<dbReference type="Pfam" id="PF02720">
    <property type="entry name" value="DUF222"/>
    <property type="match status" value="1"/>
</dbReference>
<dbReference type="InterPro" id="IPR003615">
    <property type="entry name" value="HNH_nuc"/>
</dbReference>
<dbReference type="HOGENOM" id="CLU_022065_0_0_11"/>
<dbReference type="STRING" id="262316.MAP_3221"/>
<feature type="domain" description="HNH nuclease" evidence="2">
    <location>
        <begin position="408"/>
        <end position="460"/>
    </location>
</feature>
<feature type="compositionally biased region" description="Basic and acidic residues" evidence="1">
    <location>
        <begin position="465"/>
        <end position="476"/>
    </location>
</feature>
<proteinExistence type="predicted"/>
<protein>
    <recommendedName>
        <fullName evidence="2">HNH nuclease domain-containing protein</fullName>
    </recommendedName>
</protein>
<dbReference type="KEGG" id="mpa:MAP_3221"/>
<evidence type="ECO:0000313" key="3">
    <source>
        <dbReference type="EMBL" id="AAS05769.1"/>
    </source>
</evidence>
<evidence type="ECO:0000256" key="1">
    <source>
        <dbReference type="SAM" id="MobiDB-lite"/>
    </source>
</evidence>